<evidence type="ECO:0000313" key="3">
    <source>
        <dbReference type="Proteomes" id="UP001497482"/>
    </source>
</evidence>
<proteinExistence type="predicted"/>
<dbReference type="GO" id="GO:0005886">
    <property type="term" value="C:plasma membrane"/>
    <property type="evidence" value="ECO:0007669"/>
    <property type="project" value="TreeGrafter"/>
</dbReference>
<gene>
    <name evidence="2" type="ORF">KC01_LOCUS19554</name>
</gene>
<dbReference type="GO" id="GO:0030335">
    <property type="term" value="P:positive regulation of cell migration"/>
    <property type="evidence" value="ECO:0007669"/>
    <property type="project" value="TreeGrafter"/>
</dbReference>
<feature type="signal peptide" evidence="1">
    <location>
        <begin position="1"/>
        <end position="23"/>
    </location>
</feature>
<sequence>MPGLEPGVSLLLLPFLLTHCGSSITPRISFPLGSSSRGLTWFHLQNVRNYSTLLLSPDQRTLYAGAQDAVLELDVSPKDSIQLIRKLEWSPTKKDTEQCSMKGKKVVSMFVHRLVLVFGPPLLSSSLTSSDLLSPHM</sequence>
<keyword evidence="3" id="KW-1185">Reference proteome</keyword>
<dbReference type="SUPFAM" id="SSF101912">
    <property type="entry name" value="Sema domain"/>
    <property type="match status" value="1"/>
</dbReference>
<dbReference type="InterPro" id="IPR036352">
    <property type="entry name" value="Semap_dom_sf"/>
</dbReference>
<dbReference type="GO" id="GO:0001755">
    <property type="term" value="P:neural crest cell migration"/>
    <property type="evidence" value="ECO:0007669"/>
    <property type="project" value="TreeGrafter"/>
</dbReference>
<dbReference type="GO" id="GO:0045499">
    <property type="term" value="F:chemorepellent activity"/>
    <property type="evidence" value="ECO:0007669"/>
    <property type="project" value="TreeGrafter"/>
</dbReference>
<dbReference type="PANTHER" id="PTHR11036:SF145">
    <property type="entry name" value="SEMAPHORIN-4A ISOFORM X1-RELATED"/>
    <property type="match status" value="1"/>
</dbReference>
<reference evidence="2 3" key="1">
    <citation type="submission" date="2024-04" db="EMBL/GenBank/DDBJ databases">
        <authorList>
            <person name="Waldvogel A.-M."/>
            <person name="Schoenle A."/>
        </authorList>
    </citation>
    <scope>NUCLEOTIDE SEQUENCE [LARGE SCALE GENOMIC DNA]</scope>
</reference>
<dbReference type="GO" id="GO:0007411">
    <property type="term" value="P:axon guidance"/>
    <property type="evidence" value="ECO:0007669"/>
    <property type="project" value="TreeGrafter"/>
</dbReference>
<dbReference type="InterPro" id="IPR015943">
    <property type="entry name" value="WD40/YVTN_repeat-like_dom_sf"/>
</dbReference>
<dbReference type="PANTHER" id="PTHR11036">
    <property type="entry name" value="SEMAPHORIN"/>
    <property type="match status" value="1"/>
</dbReference>
<dbReference type="InterPro" id="IPR027231">
    <property type="entry name" value="Semaphorin"/>
</dbReference>
<name>A0AAV2KPB5_KNICA</name>
<protein>
    <submittedName>
        <fullName evidence="2">Uncharacterized protein</fullName>
    </submittedName>
</protein>
<dbReference type="AlphaFoldDB" id="A0AAV2KPB5"/>
<accession>A0AAV2KPB5</accession>
<dbReference type="Gene3D" id="2.130.10.10">
    <property type="entry name" value="YVTN repeat-like/Quinoprotein amine dehydrogenase"/>
    <property type="match status" value="1"/>
</dbReference>
<evidence type="ECO:0000313" key="2">
    <source>
        <dbReference type="EMBL" id="CAL1589972.1"/>
    </source>
</evidence>
<dbReference type="GO" id="GO:0030215">
    <property type="term" value="F:semaphorin receptor binding"/>
    <property type="evidence" value="ECO:0007669"/>
    <property type="project" value="InterPro"/>
</dbReference>
<feature type="chain" id="PRO_5043539382" evidence="1">
    <location>
        <begin position="24"/>
        <end position="137"/>
    </location>
</feature>
<organism evidence="2 3">
    <name type="scientific">Knipowitschia caucasica</name>
    <name type="common">Caucasian dwarf goby</name>
    <name type="synonym">Pomatoschistus caucasicus</name>
    <dbReference type="NCBI Taxonomy" id="637954"/>
    <lineage>
        <taxon>Eukaryota</taxon>
        <taxon>Metazoa</taxon>
        <taxon>Chordata</taxon>
        <taxon>Craniata</taxon>
        <taxon>Vertebrata</taxon>
        <taxon>Euteleostomi</taxon>
        <taxon>Actinopterygii</taxon>
        <taxon>Neopterygii</taxon>
        <taxon>Teleostei</taxon>
        <taxon>Neoteleostei</taxon>
        <taxon>Acanthomorphata</taxon>
        <taxon>Gobiaria</taxon>
        <taxon>Gobiiformes</taxon>
        <taxon>Gobioidei</taxon>
        <taxon>Gobiidae</taxon>
        <taxon>Gobiinae</taxon>
        <taxon>Knipowitschia</taxon>
    </lineage>
</organism>
<evidence type="ECO:0000256" key="1">
    <source>
        <dbReference type="SAM" id="SignalP"/>
    </source>
</evidence>
<dbReference type="Proteomes" id="UP001497482">
    <property type="component" value="Chromosome 19"/>
</dbReference>
<keyword evidence="1" id="KW-0732">Signal</keyword>
<dbReference type="EMBL" id="OZ035841">
    <property type="protein sequence ID" value="CAL1589972.1"/>
    <property type="molecule type" value="Genomic_DNA"/>
</dbReference>
<dbReference type="GO" id="GO:0071526">
    <property type="term" value="P:semaphorin-plexin signaling pathway"/>
    <property type="evidence" value="ECO:0007669"/>
    <property type="project" value="TreeGrafter"/>
</dbReference>